<organism evidence="2 3">
    <name type="scientific">Seminavis robusta</name>
    <dbReference type="NCBI Taxonomy" id="568900"/>
    <lineage>
        <taxon>Eukaryota</taxon>
        <taxon>Sar</taxon>
        <taxon>Stramenopiles</taxon>
        <taxon>Ochrophyta</taxon>
        <taxon>Bacillariophyta</taxon>
        <taxon>Bacillariophyceae</taxon>
        <taxon>Bacillariophycidae</taxon>
        <taxon>Naviculales</taxon>
        <taxon>Naviculaceae</taxon>
        <taxon>Seminavis</taxon>
    </lineage>
</organism>
<evidence type="ECO:0000313" key="3">
    <source>
        <dbReference type="Proteomes" id="UP001153069"/>
    </source>
</evidence>
<reference evidence="2" key="1">
    <citation type="submission" date="2020-06" db="EMBL/GenBank/DDBJ databases">
        <authorList>
            <consortium name="Plant Systems Biology data submission"/>
        </authorList>
    </citation>
    <scope>NUCLEOTIDE SEQUENCE</scope>
    <source>
        <strain evidence="2">D6</strain>
    </source>
</reference>
<feature type="chain" id="PRO_5040138450" evidence="1">
    <location>
        <begin position="25"/>
        <end position="301"/>
    </location>
</feature>
<feature type="signal peptide" evidence="1">
    <location>
        <begin position="1"/>
        <end position="24"/>
    </location>
</feature>
<evidence type="ECO:0000313" key="2">
    <source>
        <dbReference type="EMBL" id="CAB9501398.1"/>
    </source>
</evidence>
<dbReference type="Proteomes" id="UP001153069">
    <property type="component" value="Unassembled WGS sequence"/>
</dbReference>
<keyword evidence="3" id="KW-1185">Reference proteome</keyword>
<evidence type="ECO:0000256" key="1">
    <source>
        <dbReference type="SAM" id="SignalP"/>
    </source>
</evidence>
<proteinExistence type="predicted"/>
<dbReference type="EMBL" id="CAICTM010000106">
    <property type="protein sequence ID" value="CAB9501398.1"/>
    <property type="molecule type" value="Genomic_DNA"/>
</dbReference>
<dbReference type="OrthoDB" id="44967at2759"/>
<sequence>MRVASYTKLYSFLCILPFFHSTSAASVLSNTTHIEEGIIRHHYFKNNDGNHKTCDSVLLIGVGTAMRANDYDLLAIEIAKARTNAVVAIIDHAPMDPIKTSGERYANLVHAITARLHHLIPECRSQKPHFFLGGHSASGQASIRAMQKGLSSVFSPAGWIGLSPFRISTDMVLSNVPTLLWGFSTTTCDVDIEQAADLAYQLSNATTGRVLYQLQNPTGEPRHCVFCNDGCPMCPACQKEKWIRSAVAESVDKFLTAVLETKSFTRESMKLLPQGIGEDQLKMFVGDDTIVRISNQRTELS</sequence>
<protein>
    <submittedName>
        <fullName evidence="2">Uncharacterized protein</fullName>
    </submittedName>
</protein>
<dbReference type="AlphaFoldDB" id="A0A9N8H488"/>
<comment type="caution">
    <text evidence="2">The sequence shown here is derived from an EMBL/GenBank/DDBJ whole genome shotgun (WGS) entry which is preliminary data.</text>
</comment>
<accession>A0A9N8H488</accession>
<gene>
    <name evidence="2" type="ORF">SEMRO_107_G053990.1</name>
</gene>
<keyword evidence="1" id="KW-0732">Signal</keyword>
<name>A0A9N8H488_9STRA</name>